<proteinExistence type="predicted"/>
<evidence type="ECO:0008006" key="4">
    <source>
        <dbReference type="Google" id="ProtNLM"/>
    </source>
</evidence>
<evidence type="ECO:0000256" key="1">
    <source>
        <dbReference type="SAM" id="SignalP"/>
    </source>
</evidence>
<keyword evidence="3" id="KW-1185">Reference proteome</keyword>
<dbReference type="AlphaFoldDB" id="A0A430FSQ1"/>
<comment type="caution">
    <text evidence="2">The sequence shown here is derived from an EMBL/GenBank/DDBJ whole genome shotgun (WGS) entry which is preliminary data.</text>
</comment>
<sequence length="424" mass="47574">MKRSKKIMAALTVCCLAAFSLSACGSKGVPFESINISEYKWALNYNPEIELGRIFPQKDGYTILIREDGTYDAVHHDGIYLGKIRWTNNGLFYVDRHNDYWMTERGNIKNRHPQMDENLDIVTLNDGTNVPLYNIGGDDASYRIGLSISTPQASNYGEIRTKHGSNDVNAACGTNVYSGYPREIEDEEHQGIGRERVLDQTVSNKTIQQKNIITQDTMPAFTNTSDGAQNAPCLSEHEVVFIAQKGFDDTNKMPSADDPIYPLLQAGPFGRKYMYGIETVDTQESKTDFIPLIDSNGHAWPMHSGHFAFSDSDKNAMTDDHHLLWVDNNARLLRTDINSGVTEVINDDFQCGTVEDEQQQCQVYMTTNALEISMVISDDDSLYNNVKIVTLDKASGKTKKVVKLEGLDEFLPDKMMTFDIAMKP</sequence>
<keyword evidence="1" id="KW-0732">Signal</keyword>
<dbReference type="Proteomes" id="UP000287609">
    <property type="component" value="Unassembled WGS sequence"/>
</dbReference>
<feature type="chain" id="PRO_5038732280" description="Lipoprotein" evidence="1">
    <location>
        <begin position="24"/>
        <end position="424"/>
    </location>
</feature>
<name>A0A430FSQ1_9BIFI</name>
<reference evidence="2 3" key="1">
    <citation type="submission" date="2018-09" db="EMBL/GenBank/DDBJ databases">
        <title>Characterization of the phylogenetic diversity of five novel species belonging to the genus Bifidobacterium.</title>
        <authorList>
            <person name="Lugli G.A."/>
            <person name="Duranti S."/>
            <person name="Milani C."/>
        </authorList>
    </citation>
    <scope>NUCLEOTIDE SEQUENCE [LARGE SCALE GENOMIC DNA]</scope>
    <source>
        <strain evidence="2 3">2036B</strain>
    </source>
</reference>
<dbReference type="PROSITE" id="PS51257">
    <property type="entry name" value="PROKAR_LIPOPROTEIN"/>
    <property type="match status" value="1"/>
</dbReference>
<accession>A0A430FSQ1</accession>
<dbReference type="EMBL" id="QXGM01000001">
    <property type="protein sequence ID" value="RSX55881.1"/>
    <property type="molecule type" value="Genomic_DNA"/>
</dbReference>
<evidence type="ECO:0000313" key="3">
    <source>
        <dbReference type="Proteomes" id="UP000287609"/>
    </source>
</evidence>
<evidence type="ECO:0000313" key="2">
    <source>
        <dbReference type="EMBL" id="RSX55881.1"/>
    </source>
</evidence>
<gene>
    <name evidence="2" type="ORF">D2E26_0444</name>
</gene>
<feature type="signal peptide" evidence="1">
    <location>
        <begin position="1"/>
        <end position="23"/>
    </location>
</feature>
<organism evidence="2 3">
    <name type="scientific">Bifidobacterium dolichotidis</name>
    <dbReference type="NCBI Taxonomy" id="2306976"/>
    <lineage>
        <taxon>Bacteria</taxon>
        <taxon>Bacillati</taxon>
        <taxon>Actinomycetota</taxon>
        <taxon>Actinomycetes</taxon>
        <taxon>Bifidobacteriales</taxon>
        <taxon>Bifidobacteriaceae</taxon>
        <taxon>Bifidobacterium</taxon>
    </lineage>
</organism>
<protein>
    <recommendedName>
        <fullName evidence="4">Lipoprotein</fullName>
    </recommendedName>
</protein>